<gene>
    <name evidence="1" type="ORF">RHMOL_Rhmol08G0179400</name>
</gene>
<proteinExistence type="predicted"/>
<dbReference type="Proteomes" id="UP001062846">
    <property type="component" value="Chromosome 8"/>
</dbReference>
<keyword evidence="2" id="KW-1185">Reference proteome</keyword>
<evidence type="ECO:0000313" key="1">
    <source>
        <dbReference type="EMBL" id="KAI8542941.1"/>
    </source>
</evidence>
<comment type="caution">
    <text evidence="1">The sequence shown here is derived from an EMBL/GenBank/DDBJ whole genome shotgun (WGS) entry which is preliminary data.</text>
</comment>
<accession>A0ACC0MQ95</accession>
<protein>
    <submittedName>
        <fullName evidence="1">Uncharacterized protein</fullName>
    </submittedName>
</protein>
<organism evidence="1 2">
    <name type="scientific">Rhododendron molle</name>
    <name type="common">Chinese azalea</name>
    <name type="synonym">Azalea mollis</name>
    <dbReference type="NCBI Taxonomy" id="49168"/>
    <lineage>
        <taxon>Eukaryota</taxon>
        <taxon>Viridiplantae</taxon>
        <taxon>Streptophyta</taxon>
        <taxon>Embryophyta</taxon>
        <taxon>Tracheophyta</taxon>
        <taxon>Spermatophyta</taxon>
        <taxon>Magnoliopsida</taxon>
        <taxon>eudicotyledons</taxon>
        <taxon>Gunneridae</taxon>
        <taxon>Pentapetalae</taxon>
        <taxon>asterids</taxon>
        <taxon>Ericales</taxon>
        <taxon>Ericaceae</taxon>
        <taxon>Ericoideae</taxon>
        <taxon>Rhodoreae</taxon>
        <taxon>Rhododendron</taxon>
    </lineage>
</organism>
<dbReference type="EMBL" id="CM046395">
    <property type="protein sequence ID" value="KAI8542941.1"/>
    <property type="molecule type" value="Genomic_DNA"/>
</dbReference>
<reference evidence="1" key="1">
    <citation type="submission" date="2022-02" db="EMBL/GenBank/DDBJ databases">
        <title>Plant Genome Project.</title>
        <authorList>
            <person name="Zhang R.-G."/>
        </authorList>
    </citation>
    <scope>NUCLEOTIDE SEQUENCE</scope>
    <source>
        <strain evidence="1">AT1</strain>
    </source>
</reference>
<sequence>MRIIGDGRAPPAAEHSASKRRHSSLLQPCHLHETSKKRRLLTETETLTLEPLTTHTLPLRTNYAASSHSSFRTHHKHKKHHRIKSSTAEGDRKWVYSTRSNPSHYKDKVVLVSYNILAVENASKHQDLYSKVPPKYLDWDRRKKLLYEEICRYSASILCFQASLSIFEVDRFCDIDNLLQKDGFRGVYQARTGEARDGCAIFWKNELYTLLHQESIEFQMFGLRNNVAQLCVLKMTQDQSSSTLDTKASPACQSRSLLVGNIHVLFNPKRGDIKLGQIRLFLKKAHELSQEWGNIPVVLVGDFNSMPQSAMYQFLASAELLSCHYTAAASHTTSASPSLQSAAPPLLSQPPASVPLPPSSLRQPPLPDPNTKATHPNPSSPPAPPSTPNHSPQPTTAATPRKPSLRLSCSNPTQYRRCHPPSEKRHNTDKIKGCEITRDNHGEPLATSYHSKFMGTVDYIWHTREVVPVRVLDTLPIHILRQMGGLPSKKWGSDHLALVCELAFADDTRAGFC</sequence>
<name>A0ACC0MQ95_RHOML</name>
<evidence type="ECO:0000313" key="2">
    <source>
        <dbReference type="Proteomes" id="UP001062846"/>
    </source>
</evidence>